<dbReference type="InterPro" id="IPR036770">
    <property type="entry name" value="Ankyrin_rpt-contain_sf"/>
</dbReference>
<sequence>MNSLFPVTDTTNLVHEFLNFVTSGNEPACIEYIDKHKDFYNTVCTWSPLAYACYNGLEQVADKLIDVGADVNLYCFDKYTPLILTCMTGQISLVKKLIEAGADVNMRSESGCAALSYVMRHATNSQIAILLIEAGAEFVERIDHYISISAPVVIYIRSIYKKHILSVINDNDDDNAIATSFRTTYVPELVDMICEFIL</sequence>
<dbReference type="SUPFAM" id="SSF48403">
    <property type="entry name" value="Ankyrin repeat"/>
    <property type="match status" value="1"/>
</dbReference>
<evidence type="ECO:0000256" key="1">
    <source>
        <dbReference type="ARBA" id="ARBA00022737"/>
    </source>
</evidence>
<dbReference type="PANTHER" id="PTHR24198:SF165">
    <property type="entry name" value="ANKYRIN REPEAT-CONTAINING PROTEIN-RELATED"/>
    <property type="match status" value="1"/>
</dbReference>
<evidence type="ECO:0000256" key="2">
    <source>
        <dbReference type="ARBA" id="ARBA00023043"/>
    </source>
</evidence>
<keyword evidence="2" id="KW-0040">ANK repeat</keyword>
<dbReference type="PROSITE" id="PS50297">
    <property type="entry name" value="ANK_REP_REGION"/>
    <property type="match status" value="1"/>
</dbReference>
<proteinExistence type="predicted"/>
<dbReference type="PANTHER" id="PTHR24198">
    <property type="entry name" value="ANKYRIN REPEAT AND PROTEIN KINASE DOMAIN-CONTAINING PROTEIN"/>
    <property type="match status" value="1"/>
</dbReference>
<dbReference type="SMART" id="SM00248">
    <property type="entry name" value="ANK"/>
    <property type="match status" value="3"/>
</dbReference>
<keyword evidence="1" id="KW-0677">Repeat</keyword>
<protein>
    <submittedName>
        <fullName evidence="3">Uncharacterized protein</fullName>
    </submittedName>
</protein>
<reference evidence="3" key="1">
    <citation type="submission" date="2018-10" db="EMBL/GenBank/DDBJ databases">
        <title>Hidden diversity of soil giant viruses.</title>
        <authorList>
            <person name="Schulz F."/>
            <person name="Alteio L."/>
            <person name="Goudeau D."/>
            <person name="Ryan E.M."/>
            <person name="Malmstrom R.R."/>
            <person name="Blanchard J."/>
            <person name="Woyke T."/>
        </authorList>
    </citation>
    <scope>NUCLEOTIDE SEQUENCE</scope>
    <source>
        <strain evidence="3">FNV1</strain>
    </source>
</reference>
<evidence type="ECO:0000313" key="3">
    <source>
        <dbReference type="EMBL" id="AYV79067.1"/>
    </source>
</evidence>
<accession>A0A3G4ZVZ4</accession>
<name>A0A3G4ZVZ4_9VIRU</name>
<dbReference type="InterPro" id="IPR002110">
    <property type="entry name" value="Ankyrin_rpt"/>
</dbReference>
<dbReference type="PROSITE" id="PS50088">
    <property type="entry name" value="ANK_REPEAT"/>
    <property type="match status" value="1"/>
</dbReference>
<dbReference type="Pfam" id="PF12796">
    <property type="entry name" value="Ank_2"/>
    <property type="match status" value="1"/>
</dbReference>
<gene>
    <name evidence="3" type="ORF">Faunusvirus2_14</name>
</gene>
<dbReference type="EMBL" id="MK072133">
    <property type="protein sequence ID" value="AYV79067.1"/>
    <property type="molecule type" value="Genomic_DNA"/>
</dbReference>
<organism evidence="3">
    <name type="scientific">Faunusvirus sp</name>
    <dbReference type="NCBI Taxonomy" id="2487766"/>
    <lineage>
        <taxon>Viruses</taxon>
        <taxon>Varidnaviria</taxon>
        <taxon>Bamfordvirae</taxon>
        <taxon>Nucleocytoviricota</taxon>
        <taxon>Megaviricetes</taxon>
        <taxon>Imitervirales</taxon>
        <taxon>Mimiviridae</taxon>
    </lineage>
</organism>
<dbReference type="Gene3D" id="1.25.40.20">
    <property type="entry name" value="Ankyrin repeat-containing domain"/>
    <property type="match status" value="1"/>
</dbReference>